<keyword evidence="6" id="KW-0206">Cytoskeleton</keyword>
<dbReference type="Pfam" id="PF23409">
    <property type="entry name" value="Beta-prop_EML"/>
    <property type="match status" value="1"/>
</dbReference>
<sequence length="1721" mass="202551">MSEKNIEEKQEVDPQNQESQNQNQEQENDQNETKQEQVVNQDANNQENAENQNEQSQQEKENSDQKKETEPQENQEQINENQEKVKENQEKIKENQQKNQEKKEEKNQEQEQEQEGEGEEGEEEENQRRVIPEDFFYEEDHIETQLEDSPITSSVFDFHQSFGYESNKRYNIEILDNDHMIFAGGVNYFIVNINDGDTRIFFSKDGGGIGAISVHPSKKYFSIAEKGESPNVYIYEYPSLKLYRILRKGTERSYSSTNFSHNGEVLATVGNSPDYNLCLWNWKQEYIILKSKAFSQEVYSVRFSQYTENVLCTTGLAHIKFWKVAETFTGLKLKDEIAKFGQVELSDVLAYYIYPDGKVISSTEYGKLLLWEGNLIKCVINEAVDEEGNVTNCHEGEINVILRKDNDIITAGADGYIKFWDAALIDQAEGDDFSQFYLKPSHSIRLFSDDEQTQPCQILHIVMHEQFWLVQDANGKILRVEISDTKQEHQVQLIRETNAGSLNDMALSPNNNSCITIGQDGAVRLWDYVQQREFYNRKFLGQGTCIEWLQYNRKNQARLVLAGYSTGIVRWLILNGEGFHLIKAASPDGQNIAILAENGDLFIIEQSQSDLQTIEPFCLYETKLEINDMQWDKLGEKLLFACQDGRIYENQVLKKEECDNSDTYLKEFVTKSWEIKMMEFQKPKTEEMDLTFLLKHKNDDKKEIEEWGPAPIISATYYDASCNKIMISVAGKYKGYYYLVDWNQDRPIEAFPAVKNETTYFKFQNYEDYLLVGLGNGQWQIRHRYDLKKYTAIATHDRDYGKVKKVALNFDNTAVLSVGLDGFLYVYKFDYKSMLNIIKENENPEFNYPQLQNGISEANFVDEIDIGDKDEEDILDDKIYSIQEAKLLAEEDFRKKEAEKKKQKVLAQIKQLQEKFENLKEKNLEIDEIARLNTEEMTIDPEYIDMLNKRVEEDLEETALEVKYDAEYYRLRTAKLKQYVKDELEVDTFSVKGLKNDKLICTTFKLKRESEYYEENIAIINREVEETKLREEMEREQENLDNQKENRGNDYQNITNDQNQGDDNQVNSEEELQEANLTGAKLERYKLKKKIAKIERELKELENERNSHKSREPEHMQDIKNAIRDLGDYKLKSDPDYEVPTKNLFQPEIEKALEEPESVYDITEDQIEAFSRAQQAEKGGSQQPIKKQDNAKQEKRKIDAQKDIKQDNKPRKGQRHQESDLEKEMNEIQEMILNGEKKRMQDEIKEEIKKFDDDLTKLISNKNFLEADIIVILMHLVTAYQELILLVDMEDHDNFLLENVHQYRKEAQGLTEEGLKIKKELNELTIKETENQKQWDEKNTEFSKAVHPDDKSKREKLKAYWYKKHKKLQAKRMKNQDNENSDNDDDDDEDLESDMDDDDSFMDDDDEKVDMTPIEQDNGTNKALLDKLCELEDNKEQFLKERQDKERHMSQIDHKKESIINDLQRAQNELKEYQRKKLGKVNQLDVSYCLKLSQIQNLEPNFTLPTTLQKSILFTQSELDRLTFRKEELKQETIAIKKDKKRQKLNQNKRKKEIKMLTEIYNEKTKQQRQKHILKFGELTDLKNIDAMQPTKQVLEMREKFKQEERETIKRIEQAKQSLLQKKKILLETRKQNTSIIKNITKLGKQKMSLDKKLDQSNKQIFNKEEDDSKNKTDLENERKNMEDLCKFLEKEIEDLRKEIGIFRRKGGHIYTMVSNNKINR</sequence>
<feature type="region of interest" description="Disordered" evidence="10">
    <location>
        <begin position="1030"/>
        <end position="1074"/>
    </location>
</feature>
<organism evidence="12 13">
    <name type="scientific">Pseudocohnilembus persalinus</name>
    <name type="common">Ciliate</name>
    <dbReference type="NCBI Taxonomy" id="266149"/>
    <lineage>
        <taxon>Eukaryota</taxon>
        <taxon>Sar</taxon>
        <taxon>Alveolata</taxon>
        <taxon>Ciliophora</taxon>
        <taxon>Intramacronucleata</taxon>
        <taxon>Oligohymenophorea</taxon>
        <taxon>Scuticociliatia</taxon>
        <taxon>Philasterida</taxon>
        <taxon>Pseudocohnilembidae</taxon>
        <taxon>Pseudocohnilembus</taxon>
    </lineage>
</organism>
<feature type="coiled-coil region" evidence="9">
    <location>
        <begin position="1598"/>
        <end position="1629"/>
    </location>
</feature>
<dbReference type="InParanoid" id="A0A0V0R9D8"/>
<accession>A0A0V0R9D8</accession>
<evidence type="ECO:0000256" key="8">
    <source>
        <dbReference type="PROSITE-ProRule" id="PRU00221"/>
    </source>
</evidence>
<feature type="domain" description="EML-like first beta-propeller" evidence="11">
    <location>
        <begin position="209"/>
        <end position="424"/>
    </location>
</feature>
<dbReference type="Proteomes" id="UP000054937">
    <property type="component" value="Unassembled WGS sequence"/>
</dbReference>
<feature type="compositionally biased region" description="Basic and acidic residues" evidence="10">
    <location>
        <begin position="1186"/>
        <end position="1223"/>
    </location>
</feature>
<feature type="compositionally biased region" description="Acidic residues" evidence="10">
    <location>
        <begin position="110"/>
        <end position="125"/>
    </location>
</feature>
<gene>
    <name evidence="12" type="ORF">PPERSA_05225</name>
</gene>
<dbReference type="InterPro" id="IPR036322">
    <property type="entry name" value="WD40_repeat_dom_sf"/>
</dbReference>
<dbReference type="GO" id="GO:0005930">
    <property type="term" value="C:axoneme"/>
    <property type="evidence" value="ECO:0007669"/>
    <property type="project" value="UniProtKB-SubCell"/>
</dbReference>
<feature type="repeat" description="WD" evidence="8">
    <location>
        <begin position="495"/>
        <end position="536"/>
    </location>
</feature>
<feature type="compositionally biased region" description="Basic and acidic residues" evidence="10">
    <location>
        <begin position="57"/>
        <end position="70"/>
    </location>
</feature>
<dbReference type="InterPro" id="IPR001680">
    <property type="entry name" value="WD40_rpt"/>
</dbReference>
<dbReference type="InterPro" id="IPR055439">
    <property type="entry name" value="Beta-prop_EML_1st"/>
</dbReference>
<evidence type="ECO:0000256" key="2">
    <source>
        <dbReference type="ARBA" id="ARBA00022490"/>
    </source>
</evidence>
<feature type="compositionally biased region" description="Acidic residues" evidence="10">
    <location>
        <begin position="1379"/>
        <end position="1408"/>
    </location>
</feature>
<dbReference type="PANTHER" id="PTHR14885">
    <property type="entry name" value="CILIA- AND FLAGELLA-ASSOCIATED PROTEIN 43-RELATED"/>
    <property type="match status" value="1"/>
</dbReference>
<feature type="coiled-coil region" evidence="9">
    <location>
        <begin position="1449"/>
        <end position="1483"/>
    </location>
</feature>
<feature type="region of interest" description="Disordered" evidence="10">
    <location>
        <begin position="1"/>
        <end position="129"/>
    </location>
</feature>
<feature type="region of interest" description="Disordered" evidence="10">
    <location>
        <begin position="1368"/>
        <end position="1417"/>
    </location>
</feature>
<evidence type="ECO:0000256" key="10">
    <source>
        <dbReference type="SAM" id="MobiDB-lite"/>
    </source>
</evidence>
<evidence type="ECO:0000256" key="4">
    <source>
        <dbReference type="ARBA" id="ARBA00022737"/>
    </source>
</evidence>
<feature type="region of interest" description="Disordered" evidence="10">
    <location>
        <begin position="1330"/>
        <end position="1351"/>
    </location>
</feature>
<dbReference type="PROSITE" id="PS50082">
    <property type="entry name" value="WD_REPEATS_2"/>
    <property type="match status" value="1"/>
</dbReference>
<evidence type="ECO:0000313" key="13">
    <source>
        <dbReference type="Proteomes" id="UP000054937"/>
    </source>
</evidence>
<keyword evidence="4" id="KW-0677">Repeat</keyword>
<dbReference type="SMART" id="SM00320">
    <property type="entry name" value="WD40"/>
    <property type="match status" value="6"/>
</dbReference>
<feature type="compositionally biased region" description="Low complexity" evidence="10">
    <location>
        <begin position="1052"/>
        <end position="1067"/>
    </location>
</feature>
<feature type="compositionally biased region" description="Basic and acidic residues" evidence="10">
    <location>
        <begin position="81"/>
        <end position="109"/>
    </location>
</feature>
<feature type="compositionally biased region" description="Low complexity" evidence="10">
    <location>
        <begin position="15"/>
        <end position="25"/>
    </location>
</feature>
<dbReference type="Pfam" id="PF00400">
    <property type="entry name" value="WD40"/>
    <property type="match status" value="1"/>
</dbReference>
<evidence type="ECO:0000256" key="9">
    <source>
        <dbReference type="SAM" id="Coils"/>
    </source>
</evidence>
<evidence type="ECO:0000259" key="11">
    <source>
        <dbReference type="Pfam" id="PF23409"/>
    </source>
</evidence>
<feature type="coiled-coil region" evidence="9">
    <location>
        <begin position="1665"/>
        <end position="1706"/>
    </location>
</feature>
<dbReference type="Gene3D" id="2.130.10.10">
    <property type="entry name" value="YVTN repeat-like/Quinoprotein amine dehydrogenase"/>
    <property type="match status" value="2"/>
</dbReference>
<feature type="coiled-coil region" evidence="9">
    <location>
        <begin position="895"/>
        <end position="929"/>
    </location>
</feature>
<feature type="compositionally biased region" description="Basic and acidic residues" evidence="10">
    <location>
        <begin position="1"/>
        <end position="12"/>
    </location>
</feature>
<keyword evidence="2" id="KW-0963">Cytoplasm</keyword>
<dbReference type="InterPro" id="IPR015943">
    <property type="entry name" value="WD40/YVTN_repeat-like_dom_sf"/>
</dbReference>
<dbReference type="OrthoDB" id="1935234at2759"/>
<dbReference type="SUPFAM" id="SSF50978">
    <property type="entry name" value="WD40 repeat-like"/>
    <property type="match status" value="2"/>
</dbReference>
<comment type="subcellular location">
    <subcellularLocation>
        <location evidence="1">Cytoplasm</location>
        <location evidence="1">Cytoskeleton</location>
        <location evidence="1">Cilium axoneme</location>
    </subcellularLocation>
</comment>
<feature type="compositionally biased region" description="Low complexity" evidence="10">
    <location>
        <begin position="36"/>
        <end position="56"/>
    </location>
</feature>
<proteinExistence type="predicted"/>
<evidence type="ECO:0000256" key="5">
    <source>
        <dbReference type="ARBA" id="ARBA00023054"/>
    </source>
</evidence>
<feature type="compositionally biased region" description="Basic and acidic residues" evidence="10">
    <location>
        <begin position="1030"/>
        <end position="1048"/>
    </location>
</feature>
<keyword evidence="7" id="KW-0966">Cell projection</keyword>
<name>A0A0V0R9D8_PSEPJ</name>
<reference evidence="12 13" key="1">
    <citation type="journal article" date="2015" name="Sci. Rep.">
        <title>Genome of the facultative scuticociliatosis pathogen Pseudocohnilembus persalinus provides insight into its virulence through horizontal gene transfer.</title>
        <authorList>
            <person name="Xiong J."/>
            <person name="Wang G."/>
            <person name="Cheng J."/>
            <person name="Tian M."/>
            <person name="Pan X."/>
            <person name="Warren A."/>
            <person name="Jiang C."/>
            <person name="Yuan D."/>
            <person name="Miao W."/>
        </authorList>
    </citation>
    <scope>NUCLEOTIDE SEQUENCE [LARGE SCALE GENOMIC DNA]</scope>
    <source>
        <strain evidence="12">36N120E</strain>
    </source>
</reference>
<keyword evidence="5 9" id="KW-0175">Coiled coil</keyword>
<evidence type="ECO:0000313" key="12">
    <source>
        <dbReference type="EMBL" id="KRX11116.1"/>
    </source>
</evidence>
<protein>
    <submittedName>
        <fullName evidence="12">WD40-repeat-containing domain</fullName>
    </submittedName>
</protein>
<keyword evidence="3 8" id="KW-0853">WD repeat</keyword>
<dbReference type="OMA" id="FIMDRVH"/>
<keyword evidence="13" id="KW-1185">Reference proteome</keyword>
<evidence type="ECO:0000256" key="7">
    <source>
        <dbReference type="ARBA" id="ARBA00023273"/>
    </source>
</evidence>
<comment type="caution">
    <text evidence="12">The sequence shown here is derived from an EMBL/GenBank/DDBJ whole genome shotgun (WGS) entry which is preliminary data.</text>
</comment>
<evidence type="ECO:0000256" key="1">
    <source>
        <dbReference type="ARBA" id="ARBA00004430"/>
    </source>
</evidence>
<evidence type="ECO:0000256" key="3">
    <source>
        <dbReference type="ARBA" id="ARBA00022574"/>
    </source>
</evidence>
<dbReference type="EMBL" id="LDAU01000007">
    <property type="protein sequence ID" value="KRX11116.1"/>
    <property type="molecule type" value="Genomic_DNA"/>
</dbReference>
<feature type="region of interest" description="Disordered" evidence="10">
    <location>
        <begin position="1173"/>
        <end position="1223"/>
    </location>
</feature>
<dbReference type="PANTHER" id="PTHR14885:SF3">
    <property type="entry name" value="CILIA- AND FLAGELLA-ASSOCIATED PROTEIN 44"/>
    <property type="match status" value="1"/>
</dbReference>
<feature type="coiled-coil region" evidence="9">
    <location>
        <begin position="1077"/>
        <end position="1111"/>
    </location>
</feature>
<evidence type="ECO:0000256" key="6">
    <source>
        <dbReference type="ARBA" id="ARBA00023212"/>
    </source>
</evidence>